<dbReference type="SUPFAM" id="SSF52799">
    <property type="entry name" value="(Phosphotyrosine protein) phosphatases II"/>
    <property type="match status" value="1"/>
</dbReference>
<dbReference type="Pfam" id="PF00782">
    <property type="entry name" value="DSPc"/>
    <property type="match status" value="1"/>
</dbReference>
<feature type="compositionally biased region" description="Polar residues" evidence="5">
    <location>
        <begin position="1"/>
        <end position="56"/>
    </location>
</feature>
<feature type="compositionally biased region" description="Low complexity" evidence="5">
    <location>
        <begin position="166"/>
        <end position="193"/>
    </location>
</feature>
<keyword evidence="4" id="KW-0904">Protein phosphatase</keyword>
<evidence type="ECO:0000256" key="3">
    <source>
        <dbReference type="ARBA" id="ARBA00022801"/>
    </source>
</evidence>
<dbReference type="PROSITE" id="PS50056">
    <property type="entry name" value="TYR_PHOSPHATASE_2"/>
    <property type="match status" value="1"/>
</dbReference>
<sequence length="446" mass="48837">MSNPDSSFGSFRTLSQSTSPQSKRNTKNLSLQLNKSNTVSASGFDSNTPHSTTTLRSAVRTPSTTVPMSPVPVPMPFTARSPRDPNFRVSSPAPFPSPSNAIHTPTSTQNTHQMFRHPSISRGTDGEQQQSQLQQQQQQQQQSSTSQNLQRRATLSLAIPTDNESSKSSGGSKLSSTNSIPSFSSSSPITSSPLVPATPNDSTGPFASSVSSDKRSSHSSTSTLRTFPHSVGPTGDVLKTQTLIRDLSSFQISDEGDQSKMNAYPNGPACVLPPNLFLYSEPKLDQLEKYDLVINVARELSPPLPNVKESPPSTLCISHYTYNNTTYYYVPWTHTSKLCPDLPFLTDVILENLSQNHRVLIHCQCGVSRSASVIVALFMKMHHINLNEAYNMLKERAPEISPNMSLIFQLMEWGELIGVNGRSDDEDDGRYDVQDHDGSKSGSDRT</sequence>
<dbReference type="InterPro" id="IPR000340">
    <property type="entry name" value="Dual-sp_phosphatase_cat-dom"/>
</dbReference>
<reference evidence="8" key="1">
    <citation type="journal article" date="2014" name="Genome Announc.">
        <title>Genome sequence of the yeast Cyberlindnera fabianii (Hansenula fabianii).</title>
        <authorList>
            <person name="Freel K.C."/>
            <person name="Sarilar V."/>
            <person name="Neuveglise C."/>
            <person name="Devillers H."/>
            <person name="Friedrich A."/>
            <person name="Schacherer J."/>
        </authorList>
    </citation>
    <scope>NUCLEOTIDE SEQUENCE</scope>
    <source>
        <strain evidence="8">YJS4271</strain>
    </source>
</reference>
<feature type="domain" description="Tyrosine-protein phosphatase" evidence="6">
    <location>
        <begin position="267"/>
        <end position="419"/>
    </location>
</feature>
<feature type="compositionally biased region" description="Polar residues" evidence="5">
    <location>
        <begin position="100"/>
        <end position="113"/>
    </location>
</feature>
<dbReference type="GO" id="GO:0005829">
    <property type="term" value="C:cytosol"/>
    <property type="evidence" value="ECO:0007669"/>
    <property type="project" value="TreeGrafter"/>
</dbReference>
<name>A0A061AP76_CYBFA</name>
<dbReference type="OrthoDB" id="426001at2759"/>
<dbReference type="GO" id="GO:0008330">
    <property type="term" value="F:protein tyrosine/threonine phosphatase activity"/>
    <property type="evidence" value="ECO:0007669"/>
    <property type="project" value="TreeGrafter"/>
</dbReference>
<feature type="domain" description="Tyrosine specific protein phosphatases" evidence="7">
    <location>
        <begin position="340"/>
        <end position="408"/>
    </location>
</feature>
<dbReference type="GO" id="GO:0043409">
    <property type="term" value="P:negative regulation of MAPK cascade"/>
    <property type="evidence" value="ECO:0007669"/>
    <property type="project" value="TreeGrafter"/>
</dbReference>
<evidence type="ECO:0000256" key="5">
    <source>
        <dbReference type="SAM" id="MobiDB-lite"/>
    </source>
</evidence>
<feature type="region of interest" description="Disordered" evidence="5">
    <location>
        <begin position="423"/>
        <end position="446"/>
    </location>
</feature>
<dbReference type="EC" id="3.1.3.48" evidence="2"/>
<evidence type="ECO:0000256" key="4">
    <source>
        <dbReference type="ARBA" id="ARBA00022912"/>
    </source>
</evidence>
<protein>
    <recommendedName>
        <fullName evidence="2">protein-tyrosine-phosphatase</fullName>
        <ecNumber evidence="2">3.1.3.48</ecNumber>
    </recommendedName>
</protein>
<proteinExistence type="inferred from homology"/>
<dbReference type="PROSITE" id="PS00383">
    <property type="entry name" value="TYR_PHOSPHATASE_1"/>
    <property type="match status" value="1"/>
</dbReference>
<evidence type="ECO:0000256" key="2">
    <source>
        <dbReference type="ARBA" id="ARBA00013064"/>
    </source>
</evidence>
<evidence type="ECO:0000259" key="6">
    <source>
        <dbReference type="PROSITE" id="PS50054"/>
    </source>
</evidence>
<dbReference type="PROSITE" id="PS50054">
    <property type="entry name" value="TYR_PHOSPHATASE_DUAL"/>
    <property type="match status" value="1"/>
</dbReference>
<evidence type="ECO:0000259" key="7">
    <source>
        <dbReference type="PROSITE" id="PS50056"/>
    </source>
</evidence>
<organism evidence="8">
    <name type="scientific">Cyberlindnera fabianii</name>
    <name type="common">Yeast</name>
    <name type="synonym">Hansenula fabianii</name>
    <dbReference type="NCBI Taxonomy" id="36022"/>
    <lineage>
        <taxon>Eukaryota</taxon>
        <taxon>Fungi</taxon>
        <taxon>Dikarya</taxon>
        <taxon>Ascomycota</taxon>
        <taxon>Saccharomycotina</taxon>
        <taxon>Saccharomycetes</taxon>
        <taxon>Phaffomycetales</taxon>
        <taxon>Phaffomycetaceae</taxon>
        <taxon>Cyberlindnera</taxon>
    </lineage>
</organism>
<feature type="compositionally biased region" description="Basic and acidic residues" evidence="5">
    <location>
        <begin position="430"/>
        <end position="446"/>
    </location>
</feature>
<feature type="compositionally biased region" description="Low complexity" evidence="5">
    <location>
        <begin position="128"/>
        <end position="150"/>
    </location>
</feature>
<dbReference type="GO" id="GO:0033550">
    <property type="term" value="F:MAP kinase tyrosine phosphatase activity"/>
    <property type="evidence" value="ECO:0007669"/>
    <property type="project" value="TreeGrafter"/>
</dbReference>
<dbReference type="PANTHER" id="PTHR10159">
    <property type="entry name" value="DUAL SPECIFICITY PROTEIN PHOSPHATASE"/>
    <property type="match status" value="1"/>
</dbReference>
<dbReference type="GO" id="GO:0017017">
    <property type="term" value="F:MAP kinase tyrosine/serine/threonine phosphatase activity"/>
    <property type="evidence" value="ECO:0007669"/>
    <property type="project" value="TreeGrafter"/>
</dbReference>
<dbReference type="PANTHER" id="PTHR10159:SF519">
    <property type="entry name" value="DUAL SPECIFICITY PROTEIN PHOSPHATASE MPK3"/>
    <property type="match status" value="1"/>
</dbReference>
<dbReference type="InterPro" id="IPR016130">
    <property type="entry name" value="Tyr_Pase_AS"/>
</dbReference>
<evidence type="ECO:0000313" key="8">
    <source>
        <dbReference type="EMBL" id="CDR36499.1"/>
    </source>
</evidence>
<keyword evidence="3" id="KW-0378">Hydrolase</keyword>
<dbReference type="AlphaFoldDB" id="A0A061AP76"/>
<comment type="similarity">
    <text evidence="1">Belongs to the protein-tyrosine phosphatase family. Non-receptor class dual specificity subfamily.</text>
</comment>
<feature type="region of interest" description="Disordered" evidence="5">
    <location>
        <begin position="1"/>
        <end position="233"/>
    </location>
</feature>
<accession>A0A061AP76</accession>
<dbReference type="CDD" id="cd14521">
    <property type="entry name" value="DSP_fungal_SDP1-like"/>
    <property type="match status" value="1"/>
</dbReference>
<dbReference type="Gene3D" id="3.90.190.10">
    <property type="entry name" value="Protein tyrosine phosphatase superfamily"/>
    <property type="match status" value="1"/>
</dbReference>
<evidence type="ECO:0000256" key="1">
    <source>
        <dbReference type="ARBA" id="ARBA00008601"/>
    </source>
</evidence>
<dbReference type="InterPro" id="IPR020422">
    <property type="entry name" value="TYR_PHOSPHATASE_DUAL_dom"/>
</dbReference>
<dbReference type="SMART" id="SM00195">
    <property type="entry name" value="DSPc"/>
    <property type="match status" value="1"/>
</dbReference>
<dbReference type="InterPro" id="IPR000387">
    <property type="entry name" value="Tyr_Pase_dom"/>
</dbReference>
<dbReference type="GO" id="GO:0005634">
    <property type="term" value="C:nucleus"/>
    <property type="evidence" value="ECO:0007669"/>
    <property type="project" value="TreeGrafter"/>
</dbReference>
<gene>
    <name evidence="8" type="ORF">CYFA0S_01e01970g</name>
</gene>
<dbReference type="InterPro" id="IPR029021">
    <property type="entry name" value="Prot-tyrosine_phosphatase-like"/>
</dbReference>
<dbReference type="EMBL" id="LK052886">
    <property type="protein sequence ID" value="CDR36499.1"/>
    <property type="molecule type" value="Genomic_DNA"/>
</dbReference>